<dbReference type="EMBL" id="DXEM01000034">
    <property type="protein sequence ID" value="HIX68707.1"/>
    <property type="molecule type" value="Genomic_DNA"/>
</dbReference>
<reference evidence="2" key="2">
    <citation type="submission" date="2021-04" db="EMBL/GenBank/DDBJ databases">
        <authorList>
            <person name="Gilroy R."/>
        </authorList>
    </citation>
    <scope>NUCLEOTIDE SEQUENCE</scope>
    <source>
        <strain evidence="2">CHK191-13928</strain>
    </source>
</reference>
<evidence type="ECO:0000313" key="2">
    <source>
        <dbReference type="EMBL" id="HIX68707.1"/>
    </source>
</evidence>
<dbReference type="PROSITE" id="PS50088">
    <property type="entry name" value="ANK_REPEAT"/>
    <property type="match status" value="1"/>
</dbReference>
<protein>
    <submittedName>
        <fullName evidence="2">Ankyrin repeat domain-containing protein</fullName>
    </submittedName>
</protein>
<accession>A0A9D1WXF7</accession>
<reference evidence="2" key="1">
    <citation type="journal article" date="2021" name="PeerJ">
        <title>Extensive microbial diversity within the chicken gut microbiome revealed by metagenomics and culture.</title>
        <authorList>
            <person name="Gilroy R."/>
            <person name="Ravi A."/>
            <person name="Getino M."/>
            <person name="Pursley I."/>
            <person name="Horton D.L."/>
            <person name="Alikhan N.F."/>
            <person name="Baker D."/>
            <person name="Gharbi K."/>
            <person name="Hall N."/>
            <person name="Watson M."/>
            <person name="Adriaenssens E.M."/>
            <person name="Foster-Nyarko E."/>
            <person name="Jarju S."/>
            <person name="Secka A."/>
            <person name="Antonio M."/>
            <person name="Oren A."/>
            <person name="Chaudhuri R.R."/>
            <person name="La Ragione R."/>
            <person name="Hildebrand F."/>
            <person name="Pallen M.J."/>
        </authorList>
    </citation>
    <scope>NUCLEOTIDE SEQUENCE</scope>
    <source>
        <strain evidence="2">CHK191-13928</strain>
    </source>
</reference>
<dbReference type="SMART" id="SM00248">
    <property type="entry name" value="ANK"/>
    <property type="match status" value="1"/>
</dbReference>
<name>A0A9D1WXF7_9FIRM</name>
<organism evidence="2 3">
    <name type="scientific">Candidatus Anaerostipes excrementavium</name>
    <dbReference type="NCBI Taxonomy" id="2838463"/>
    <lineage>
        <taxon>Bacteria</taxon>
        <taxon>Bacillati</taxon>
        <taxon>Bacillota</taxon>
        <taxon>Clostridia</taxon>
        <taxon>Lachnospirales</taxon>
        <taxon>Lachnospiraceae</taxon>
        <taxon>Anaerostipes</taxon>
    </lineage>
</organism>
<dbReference type="InterPro" id="IPR002110">
    <property type="entry name" value="Ankyrin_rpt"/>
</dbReference>
<dbReference type="InterPro" id="IPR036770">
    <property type="entry name" value="Ankyrin_rpt-contain_sf"/>
</dbReference>
<dbReference type="AlphaFoldDB" id="A0A9D1WXF7"/>
<feature type="repeat" description="ANK" evidence="1">
    <location>
        <begin position="39"/>
        <end position="71"/>
    </location>
</feature>
<comment type="caution">
    <text evidence="2">The sequence shown here is derived from an EMBL/GenBank/DDBJ whole genome shotgun (WGS) entry which is preliminary data.</text>
</comment>
<gene>
    <name evidence="2" type="ORF">H9735_11380</name>
</gene>
<dbReference type="Gene3D" id="1.25.40.20">
    <property type="entry name" value="Ankyrin repeat-containing domain"/>
    <property type="match status" value="1"/>
</dbReference>
<dbReference type="SUPFAM" id="SSF48403">
    <property type="entry name" value="Ankyrin repeat"/>
    <property type="match status" value="1"/>
</dbReference>
<evidence type="ECO:0000256" key="1">
    <source>
        <dbReference type="PROSITE-ProRule" id="PRU00023"/>
    </source>
</evidence>
<sequence>MKKLFTSIRQGKLDEVAAILDKKPELISCLAKAPPKKDDGQSPLMIAIKSDNLEVAHLLLDRGTDVNFQDAINPYGNNFSAPVWYDAIVQCFLRAGDYVSERNKERTKEYFLLLRRLLDMGMNPNITTNPSGLNAWQHALNQYNDFALRSYSSYNIEGDKAHNRQLREMLKAVLDELLKHGADIHSYIPPNKDGFPIVSCLIRNLEEDRELFDGFGGLNPDSDIFKPYTEIYRGKERLVQPYYTVEDYRQWYELKWGALESILRSYYE</sequence>
<dbReference type="Proteomes" id="UP000886721">
    <property type="component" value="Unassembled WGS sequence"/>
</dbReference>
<dbReference type="Pfam" id="PF12796">
    <property type="entry name" value="Ank_2"/>
    <property type="match status" value="1"/>
</dbReference>
<evidence type="ECO:0000313" key="3">
    <source>
        <dbReference type="Proteomes" id="UP000886721"/>
    </source>
</evidence>
<dbReference type="PROSITE" id="PS50297">
    <property type="entry name" value="ANK_REP_REGION"/>
    <property type="match status" value="1"/>
</dbReference>
<proteinExistence type="predicted"/>
<keyword evidence="1" id="KW-0040">ANK repeat</keyword>